<feature type="transmembrane region" description="Helical" evidence="1">
    <location>
        <begin position="34"/>
        <end position="56"/>
    </location>
</feature>
<dbReference type="eggNOG" id="COG4966">
    <property type="taxonomic scope" value="Bacteria"/>
</dbReference>
<evidence type="ECO:0008006" key="4">
    <source>
        <dbReference type="Google" id="ProtNLM"/>
    </source>
</evidence>
<dbReference type="STRING" id="388467.A19Y_4660"/>
<name>A0A073CZ15_PLAA1</name>
<proteinExistence type="predicted"/>
<organism evidence="2 3">
    <name type="scientific">Planktothrix agardhii (strain NIVA-CYA 126/8)</name>
    <dbReference type="NCBI Taxonomy" id="388467"/>
    <lineage>
        <taxon>Bacteria</taxon>
        <taxon>Bacillati</taxon>
        <taxon>Cyanobacteriota</taxon>
        <taxon>Cyanophyceae</taxon>
        <taxon>Oscillatoriophycideae</taxon>
        <taxon>Oscillatoriales</taxon>
        <taxon>Microcoleaceae</taxon>
        <taxon>Planktothrix</taxon>
    </lineage>
</organism>
<keyword evidence="1" id="KW-0812">Transmembrane</keyword>
<keyword evidence="3" id="KW-1185">Reference proteome</keyword>
<dbReference type="Proteomes" id="UP000027395">
    <property type="component" value="Chromosome"/>
</dbReference>
<keyword evidence="1" id="KW-0472">Membrane</keyword>
<evidence type="ECO:0000256" key="1">
    <source>
        <dbReference type="SAM" id="Phobius"/>
    </source>
</evidence>
<dbReference type="HOGENOM" id="CLU_052968_0_0_3"/>
<sequence length="342" mass="37735">MSIFLKLLLKHQVRSSAAKFDQNYQVKGMTMIELLVGTIIAFIVITPLMGMVLGLLNDDQRESAKANTEEEIQSALDYIGEDVSQALYIYVPKKQETTSSGTTTTDEIQSLKDNGFLPTDGTPVLVFWKRKLVEDSVPVGSVLLPNECNPKPYTEEEPAAAGQPAKPAKKRNCNDTYVLSLVSYQLLPETNDKSIWCQPSGSTCPSRIVRYEISDGLKKSDGITYYTKAELGTNLESYRKDSTDNLPYHPDFTLSDPLQKVTDNTDTTKIAKVTQTVLVNYIEKFELDPSSTNNLAKLTIQANALRRNDAGSDANEVCTKNPNSPYCPKSSVQLRGLSGLGN</sequence>
<evidence type="ECO:0000313" key="3">
    <source>
        <dbReference type="Proteomes" id="UP000027395"/>
    </source>
</evidence>
<keyword evidence="1" id="KW-1133">Transmembrane helix</keyword>
<dbReference type="AlphaFoldDB" id="A0A073CZ15"/>
<dbReference type="PATRIC" id="fig|388467.6.peg.4597"/>
<evidence type="ECO:0000313" key="2">
    <source>
        <dbReference type="EMBL" id="KEI69280.1"/>
    </source>
</evidence>
<dbReference type="EMBL" id="CM002803">
    <property type="protein sequence ID" value="KEI69280.1"/>
    <property type="molecule type" value="Genomic_DNA"/>
</dbReference>
<reference evidence="2 3" key="1">
    <citation type="journal article" date="2014" name="Appl. Environ. Microbiol.">
        <title>Elucidation of insertion elements encoded on plasmids and in vitro construction of shuttle vectors from the toxic cyanobacterium Planktothrix.</title>
        <authorList>
            <person name="Christiansen G."/>
            <person name="Goesmann A."/>
            <person name="Kurmayer R."/>
        </authorList>
    </citation>
    <scope>NUCLEOTIDE SEQUENCE [LARGE SCALE GENOMIC DNA]</scope>
    <source>
        <strain evidence="2 3">NIVA-CYA 126/8</strain>
    </source>
</reference>
<protein>
    <recommendedName>
        <fullName evidence="4">Prepilin-type N-terminal cleavage/methylation domain-containing protein</fullName>
    </recommendedName>
</protein>
<gene>
    <name evidence="2" type="ORF">A19Y_4660</name>
</gene>
<accession>A0A073CZ15</accession>